<feature type="compositionally biased region" description="Basic and acidic residues" evidence="1">
    <location>
        <begin position="1"/>
        <end position="13"/>
    </location>
</feature>
<organism evidence="2">
    <name type="scientific">Trypanosoma vivax (strain Y486)</name>
    <dbReference type="NCBI Taxonomy" id="1055687"/>
    <lineage>
        <taxon>Eukaryota</taxon>
        <taxon>Discoba</taxon>
        <taxon>Euglenozoa</taxon>
        <taxon>Kinetoplastea</taxon>
        <taxon>Metakinetoplastina</taxon>
        <taxon>Trypanosomatida</taxon>
        <taxon>Trypanosomatidae</taxon>
        <taxon>Trypanosoma</taxon>
        <taxon>Duttonella</taxon>
    </lineage>
</organism>
<accession>G0UD36</accession>
<gene>
    <name evidence="2" type="ORF">TVY486_1112300</name>
</gene>
<reference evidence="2" key="1">
    <citation type="journal article" date="2012" name="Proc. Natl. Acad. Sci. U.S.A.">
        <title>Antigenic diversity is generated by distinct evolutionary mechanisms in African trypanosome species.</title>
        <authorList>
            <person name="Jackson A.P."/>
            <person name="Berry A."/>
            <person name="Aslett M."/>
            <person name="Allison H.C."/>
            <person name="Burton P."/>
            <person name="Vavrova-Anderson J."/>
            <person name="Brown R."/>
            <person name="Browne H."/>
            <person name="Corton N."/>
            <person name="Hauser H."/>
            <person name="Gamble J."/>
            <person name="Gilderthorp R."/>
            <person name="Marcello L."/>
            <person name="McQuillan J."/>
            <person name="Otto T.D."/>
            <person name="Quail M.A."/>
            <person name="Sanders M.J."/>
            <person name="van Tonder A."/>
            <person name="Ginger M.L."/>
            <person name="Field M.C."/>
            <person name="Barry J.D."/>
            <person name="Hertz-Fowler C."/>
            <person name="Berriman M."/>
        </authorList>
    </citation>
    <scope>NUCLEOTIDE SEQUENCE</scope>
    <source>
        <strain evidence="2">Y486</strain>
    </source>
</reference>
<feature type="compositionally biased region" description="Basic and acidic residues" evidence="1">
    <location>
        <begin position="21"/>
        <end position="42"/>
    </location>
</feature>
<protein>
    <submittedName>
        <fullName evidence="2">Uncharacterized protein</fullName>
    </submittedName>
</protein>
<name>G0UD36_TRYVY</name>
<sequence length="176" mass="19449">MLSRNEHKKEAGVKKGAKKKTTSDSHDADPATRKQGERERKNEALRVALASAFLAPSASDPISGAAPVFDEYGKGSPSDRLQFGYAPAVSAEAIAFHSTISADAWISARRKNYWKAIIKQKPLERSNCEPLTSVLKLKKHWQNTKQFEAEVGGGNDTWRDKADDVLEELVSRQRVA</sequence>
<evidence type="ECO:0000256" key="1">
    <source>
        <dbReference type="SAM" id="MobiDB-lite"/>
    </source>
</evidence>
<dbReference type="EMBL" id="HE573027">
    <property type="protein sequence ID" value="CCC53746.1"/>
    <property type="molecule type" value="Genomic_DNA"/>
</dbReference>
<dbReference type="VEuPathDB" id="TriTrypDB:TvY486_1112300"/>
<evidence type="ECO:0000313" key="2">
    <source>
        <dbReference type="EMBL" id="CCC53746.1"/>
    </source>
</evidence>
<feature type="region of interest" description="Disordered" evidence="1">
    <location>
        <begin position="1"/>
        <end position="42"/>
    </location>
</feature>
<proteinExistence type="predicted"/>
<dbReference type="AlphaFoldDB" id="G0UD36"/>